<sequence>MAILVLAEHDNTHLKLDTAKVISAAKAIGAEIHLLVAGFECAEVVTAAKTLDGVSKVLVADASVYQAQLAENLSALVLTLASDYEHILSAASSVGKDTLPRVAALLDVAQISEVIEVVSPDTFVRPIYAGNALATVQSLDSKKVMTVRSSAFDVAASNGNAEVVSLTQVIEAKTAFVSQELTVSARPELGSAGIIVSGGRGMGSGENFALLETLADKLGAAVGASRAAVDAGFVPNDLQVGQTGKIVAPDLYIAVGISGAIQHLAGMKDSKIIVAINKDPEAPIFQVADYGLEADLFEAVPALTNLL</sequence>
<dbReference type="PIRSF" id="PIRSF000089">
    <property type="entry name" value="Electra_flavoP_a"/>
    <property type="match status" value="1"/>
</dbReference>
<dbReference type="SUPFAM" id="SSF52467">
    <property type="entry name" value="DHS-like NAD/FAD-binding domain"/>
    <property type="match status" value="1"/>
</dbReference>
<feature type="binding site" evidence="9">
    <location>
        <position position="277"/>
    </location>
    <ligand>
        <name>FAD</name>
        <dbReference type="ChEBI" id="CHEBI:57692"/>
    </ligand>
</feature>
<dbReference type="Proteomes" id="UP000001982">
    <property type="component" value="Chromosome"/>
</dbReference>
<dbReference type="OrthoDB" id="9770286at2"/>
<evidence type="ECO:0000256" key="7">
    <source>
        <dbReference type="ARBA" id="ARBA00068674"/>
    </source>
</evidence>
<dbReference type="AlphaFoldDB" id="Q12L59"/>
<comment type="cofactor">
    <cofactor evidence="9">
        <name>FAD</name>
        <dbReference type="ChEBI" id="CHEBI:57692"/>
    </cofactor>
    <text evidence="9">Binds 1 FAD per dimer.</text>
</comment>
<dbReference type="Gene3D" id="3.40.50.620">
    <property type="entry name" value="HUPs"/>
    <property type="match status" value="1"/>
</dbReference>
<comment type="similarity">
    <text evidence="1">Belongs to the ETF alpha-subunit/FixB family.</text>
</comment>
<dbReference type="KEGG" id="sdn:Sden_2538"/>
<comment type="function">
    <text evidence="6">The electron transfer flavoprotein serves as a specific electron acceptor for other dehydrogenases. It transfers the electrons to the main respiratory chain via ETF-ubiquinone oxidoreductase (ETF dehydrogenase).</text>
</comment>
<feature type="binding site" evidence="9">
    <location>
        <begin position="225"/>
        <end position="226"/>
    </location>
    <ligand>
        <name>FAD</name>
        <dbReference type="ChEBI" id="CHEBI:57692"/>
    </ligand>
</feature>
<dbReference type="GO" id="GO:0050660">
    <property type="term" value="F:flavin adenine dinucleotide binding"/>
    <property type="evidence" value="ECO:0007669"/>
    <property type="project" value="InterPro"/>
</dbReference>
<keyword evidence="12" id="KW-1185">Reference proteome</keyword>
<dbReference type="InterPro" id="IPR018206">
    <property type="entry name" value="ETF_asu_C_CS"/>
</dbReference>
<dbReference type="InterPro" id="IPR001308">
    <property type="entry name" value="ETF_a/FixB"/>
</dbReference>
<dbReference type="SUPFAM" id="SSF52402">
    <property type="entry name" value="Adenine nucleotide alpha hydrolases-like"/>
    <property type="match status" value="1"/>
</dbReference>
<evidence type="ECO:0000256" key="8">
    <source>
        <dbReference type="ARBA" id="ARBA00079299"/>
    </source>
</evidence>
<dbReference type="SMART" id="SM00893">
    <property type="entry name" value="ETF"/>
    <property type="match status" value="1"/>
</dbReference>
<evidence type="ECO:0000256" key="6">
    <source>
        <dbReference type="ARBA" id="ARBA00025649"/>
    </source>
</evidence>
<dbReference type="HOGENOM" id="CLU_034178_0_0_6"/>
<dbReference type="InterPro" id="IPR014729">
    <property type="entry name" value="Rossmann-like_a/b/a_fold"/>
</dbReference>
<dbReference type="eggNOG" id="COG2025">
    <property type="taxonomic scope" value="Bacteria"/>
</dbReference>
<feature type="binding site" evidence="9">
    <location>
        <begin position="239"/>
        <end position="243"/>
    </location>
    <ligand>
        <name>FAD</name>
        <dbReference type="ChEBI" id="CHEBI:57692"/>
    </ligand>
</feature>
<dbReference type="PROSITE" id="PS00696">
    <property type="entry name" value="ETF_ALPHA"/>
    <property type="match status" value="1"/>
</dbReference>
<evidence type="ECO:0000313" key="12">
    <source>
        <dbReference type="Proteomes" id="UP000001982"/>
    </source>
</evidence>
<feature type="binding site" evidence="9">
    <location>
        <begin position="256"/>
        <end position="263"/>
    </location>
    <ligand>
        <name>FAD</name>
        <dbReference type="ChEBI" id="CHEBI:57692"/>
    </ligand>
</feature>
<dbReference type="FunFam" id="3.40.50.1220:FF:000001">
    <property type="entry name" value="Electron transfer flavoprotein, alpha subunit"/>
    <property type="match status" value="1"/>
</dbReference>
<name>Q12L59_SHEDO</name>
<proteinExistence type="inferred from homology"/>
<accession>Q12L59</accession>
<dbReference type="InterPro" id="IPR033947">
    <property type="entry name" value="ETF_alpha_N"/>
</dbReference>
<evidence type="ECO:0000256" key="5">
    <source>
        <dbReference type="ARBA" id="ARBA00022982"/>
    </source>
</evidence>
<evidence type="ECO:0000256" key="3">
    <source>
        <dbReference type="ARBA" id="ARBA00022630"/>
    </source>
</evidence>
<dbReference type="InterPro" id="IPR029035">
    <property type="entry name" value="DHS-like_NAD/FAD-binding_dom"/>
</dbReference>
<dbReference type="PANTHER" id="PTHR43153:SF1">
    <property type="entry name" value="ELECTRON TRANSFER FLAVOPROTEIN SUBUNIT ALPHA, MITOCHONDRIAL"/>
    <property type="match status" value="1"/>
</dbReference>
<dbReference type="EMBL" id="CP000302">
    <property type="protein sequence ID" value="ABE55817.1"/>
    <property type="molecule type" value="Genomic_DNA"/>
</dbReference>
<dbReference type="CDD" id="cd01715">
    <property type="entry name" value="ETF_alpha"/>
    <property type="match status" value="1"/>
</dbReference>
<organism evidence="11 12">
    <name type="scientific">Shewanella denitrificans (strain OS217 / ATCC BAA-1090 / DSM 15013)</name>
    <dbReference type="NCBI Taxonomy" id="318161"/>
    <lineage>
        <taxon>Bacteria</taxon>
        <taxon>Pseudomonadati</taxon>
        <taxon>Pseudomonadota</taxon>
        <taxon>Gammaproteobacteria</taxon>
        <taxon>Alteromonadales</taxon>
        <taxon>Shewanellaceae</taxon>
        <taxon>Shewanella</taxon>
    </lineage>
</organism>
<dbReference type="Pfam" id="PF01012">
    <property type="entry name" value="ETF"/>
    <property type="match status" value="1"/>
</dbReference>
<dbReference type="InterPro" id="IPR014731">
    <property type="entry name" value="ETF_asu_C"/>
</dbReference>
<feature type="domain" description="Electron transfer flavoprotein alpha/beta-subunit N-terminal" evidence="10">
    <location>
        <begin position="3"/>
        <end position="180"/>
    </location>
</feature>
<dbReference type="RefSeq" id="WP_011496968.1">
    <property type="nucleotide sequence ID" value="NC_007954.1"/>
</dbReference>
<dbReference type="GO" id="GO:0009055">
    <property type="term" value="F:electron transfer activity"/>
    <property type="evidence" value="ECO:0007669"/>
    <property type="project" value="InterPro"/>
</dbReference>
<evidence type="ECO:0000256" key="4">
    <source>
        <dbReference type="ARBA" id="ARBA00022827"/>
    </source>
</evidence>
<dbReference type="STRING" id="318161.Sden_2538"/>
<evidence type="ECO:0000259" key="10">
    <source>
        <dbReference type="SMART" id="SM00893"/>
    </source>
</evidence>
<keyword evidence="2" id="KW-0813">Transport</keyword>
<dbReference type="PANTHER" id="PTHR43153">
    <property type="entry name" value="ELECTRON TRANSFER FLAVOPROTEIN ALPHA"/>
    <property type="match status" value="1"/>
</dbReference>
<feature type="binding site" evidence="9">
    <location>
        <position position="200"/>
    </location>
    <ligand>
        <name>FAD</name>
        <dbReference type="ChEBI" id="CHEBI:57692"/>
    </ligand>
</feature>
<dbReference type="InterPro" id="IPR014730">
    <property type="entry name" value="ETF_a/b_N"/>
</dbReference>
<gene>
    <name evidence="11" type="ordered locus">Sden_2538</name>
</gene>
<evidence type="ECO:0000256" key="1">
    <source>
        <dbReference type="ARBA" id="ARBA00005817"/>
    </source>
</evidence>
<keyword evidence="4 9" id="KW-0274">FAD</keyword>
<keyword evidence="3" id="KW-0285">Flavoprotein</keyword>
<keyword evidence="5" id="KW-0249">Electron transport</keyword>
<dbReference type="Pfam" id="PF00766">
    <property type="entry name" value="ETF_alpha"/>
    <property type="match status" value="1"/>
</dbReference>
<dbReference type="Gene3D" id="3.40.50.1220">
    <property type="entry name" value="TPP-binding domain"/>
    <property type="match status" value="1"/>
</dbReference>
<protein>
    <recommendedName>
        <fullName evidence="7">Electron transfer flavoprotein subunit alpha</fullName>
    </recommendedName>
    <alternativeName>
        <fullName evidence="8">Electron transfer flavoprotein large subunit</fullName>
    </alternativeName>
</protein>
<dbReference type="GO" id="GO:0033539">
    <property type="term" value="P:fatty acid beta-oxidation using acyl-CoA dehydrogenase"/>
    <property type="evidence" value="ECO:0007669"/>
    <property type="project" value="TreeGrafter"/>
</dbReference>
<evidence type="ECO:0000313" key="11">
    <source>
        <dbReference type="EMBL" id="ABE55817.1"/>
    </source>
</evidence>
<reference evidence="11 12" key="1">
    <citation type="submission" date="2006-03" db="EMBL/GenBank/DDBJ databases">
        <title>Complete sequence of Shewanella denitrificans OS217.</title>
        <authorList>
            <consortium name="US DOE Joint Genome Institute"/>
            <person name="Copeland A."/>
            <person name="Lucas S."/>
            <person name="Lapidus A."/>
            <person name="Barry K."/>
            <person name="Detter J.C."/>
            <person name="Glavina del Rio T."/>
            <person name="Hammon N."/>
            <person name="Israni S."/>
            <person name="Dalin E."/>
            <person name="Tice H."/>
            <person name="Pitluck S."/>
            <person name="Brettin T."/>
            <person name="Bruce D."/>
            <person name="Han C."/>
            <person name="Tapia R."/>
            <person name="Gilna P."/>
            <person name="Kiss H."/>
            <person name="Schmutz J."/>
            <person name="Larimer F."/>
            <person name="Land M."/>
            <person name="Hauser L."/>
            <person name="Kyrpides N."/>
            <person name="Lykidis A."/>
            <person name="Richardson P."/>
        </authorList>
    </citation>
    <scope>NUCLEOTIDE SEQUENCE [LARGE SCALE GENOMIC DNA]</scope>
    <source>
        <strain evidence="12">OS217 / ATCC BAA-1090 / DSM 15013</strain>
    </source>
</reference>
<evidence type="ECO:0000256" key="2">
    <source>
        <dbReference type="ARBA" id="ARBA00022448"/>
    </source>
</evidence>
<evidence type="ECO:0000256" key="9">
    <source>
        <dbReference type="PIRSR" id="PIRSR000089-1"/>
    </source>
</evidence>